<name>A0A5L8WBT0_CAMLA</name>
<evidence type="ECO:0000313" key="1">
    <source>
        <dbReference type="EMBL" id="EAK9940051.1"/>
    </source>
</evidence>
<sequence length="154" mass="18411">MYKVKNKNELMKLVHNERIPLRDIDVSLIEDFSFVFYCSTRKDFLGIERWDVSKAKDMSYMFFNCVKFNHSLLHCKTSNVIRMAHCFENCHAYEHNVASWDVQNVITMAYLFHNCKNFHHELDEWNIQRDCNTDKMFGNRGIDKLYAVKGVELK</sequence>
<accession>A0A5L8WBT0</accession>
<proteinExistence type="predicted"/>
<dbReference type="Pfam" id="PF03382">
    <property type="entry name" value="DUF285"/>
    <property type="match status" value="1"/>
</dbReference>
<gene>
    <name evidence="1" type="ORF">A0Y42_04360</name>
</gene>
<dbReference type="InterPro" id="IPR005046">
    <property type="entry name" value="DUF285"/>
</dbReference>
<reference evidence="1" key="1">
    <citation type="submission" date="2018-05" db="EMBL/GenBank/DDBJ databases">
        <authorList>
            <consortium name="PulseNet: The National Subtyping Network for Foodborne Disease Surveillance"/>
            <person name="Tarr C.L."/>
            <person name="Trees E."/>
            <person name="Katz L.S."/>
            <person name="Carleton-Romer H.A."/>
            <person name="Stroika S."/>
            <person name="Kucerova Z."/>
            <person name="Roache K.F."/>
            <person name="Sabol A.L."/>
            <person name="Besser J."/>
            <person name="Gerner-Smidt P."/>
        </authorList>
    </citation>
    <scope>NUCLEOTIDE SEQUENCE</scope>
    <source>
        <strain evidence="1">2008D-7097</strain>
    </source>
</reference>
<dbReference type="AlphaFoldDB" id="A0A5L8WBT0"/>
<protein>
    <submittedName>
        <fullName evidence="1">BspA family leucine-rich repeat surface protein</fullName>
    </submittedName>
</protein>
<organism evidence="1">
    <name type="scientific">Campylobacter lari</name>
    <dbReference type="NCBI Taxonomy" id="201"/>
    <lineage>
        <taxon>Bacteria</taxon>
        <taxon>Pseudomonadati</taxon>
        <taxon>Campylobacterota</taxon>
        <taxon>Epsilonproteobacteria</taxon>
        <taxon>Campylobacterales</taxon>
        <taxon>Campylobacteraceae</taxon>
        <taxon>Campylobacter</taxon>
    </lineage>
</organism>
<dbReference type="EMBL" id="AACKMK010000004">
    <property type="protein sequence ID" value="EAK9940051.1"/>
    <property type="molecule type" value="Genomic_DNA"/>
</dbReference>
<comment type="caution">
    <text evidence="1">The sequence shown here is derived from an EMBL/GenBank/DDBJ whole genome shotgun (WGS) entry which is preliminary data.</text>
</comment>